<organism evidence="2">
    <name type="scientific">Sesamum radiatum</name>
    <name type="common">Black benniseed</name>
    <dbReference type="NCBI Taxonomy" id="300843"/>
    <lineage>
        <taxon>Eukaryota</taxon>
        <taxon>Viridiplantae</taxon>
        <taxon>Streptophyta</taxon>
        <taxon>Embryophyta</taxon>
        <taxon>Tracheophyta</taxon>
        <taxon>Spermatophyta</taxon>
        <taxon>Magnoliopsida</taxon>
        <taxon>eudicotyledons</taxon>
        <taxon>Gunneridae</taxon>
        <taxon>Pentapetalae</taxon>
        <taxon>asterids</taxon>
        <taxon>lamiids</taxon>
        <taxon>Lamiales</taxon>
        <taxon>Pedaliaceae</taxon>
        <taxon>Sesamum</taxon>
    </lineage>
</organism>
<protein>
    <submittedName>
        <fullName evidence="2">Uncharacterized protein</fullName>
    </submittedName>
</protein>
<reference evidence="2" key="1">
    <citation type="submission" date="2020-06" db="EMBL/GenBank/DDBJ databases">
        <authorList>
            <person name="Li T."/>
            <person name="Hu X."/>
            <person name="Zhang T."/>
            <person name="Song X."/>
            <person name="Zhang H."/>
            <person name="Dai N."/>
            <person name="Sheng W."/>
            <person name="Hou X."/>
            <person name="Wei L."/>
        </authorList>
    </citation>
    <scope>NUCLEOTIDE SEQUENCE</scope>
    <source>
        <strain evidence="2">G02</strain>
        <tissue evidence="2">Leaf</tissue>
    </source>
</reference>
<sequence>MLRHRCVYPCGDTVVKDGLGAAAVSSSGRDVTPNEPPPPTASFPALATGSATDALA</sequence>
<evidence type="ECO:0000256" key="1">
    <source>
        <dbReference type="SAM" id="MobiDB-lite"/>
    </source>
</evidence>
<dbReference type="EMBL" id="JACGWJ010000004">
    <property type="protein sequence ID" value="KAL0424232.1"/>
    <property type="molecule type" value="Genomic_DNA"/>
</dbReference>
<feature type="region of interest" description="Disordered" evidence="1">
    <location>
        <begin position="24"/>
        <end position="56"/>
    </location>
</feature>
<proteinExistence type="predicted"/>
<evidence type="ECO:0000313" key="2">
    <source>
        <dbReference type="EMBL" id="KAL0424232.1"/>
    </source>
</evidence>
<comment type="caution">
    <text evidence="2">The sequence shown here is derived from an EMBL/GenBank/DDBJ whole genome shotgun (WGS) entry which is preliminary data.</text>
</comment>
<gene>
    <name evidence="2" type="ORF">Sradi_0958000</name>
</gene>
<reference evidence="2" key="2">
    <citation type="journal article" date="2024" name="Plant">
        <title>Genomic evolution and insights into agronomic trait innovations of Sesamum species.</title>
        <authorList>
            <person name="Miao H."/>
            <person name="Wang L."/>
            <person name="Qu L."/>
            <person name="Liu H."/>
            <person name="Sun Y."/>
            <person name="Le M."/>
            <person name="Wang Q."/>
            <person name="Wei S."/>
            <person name="Zheng Y."/>
            <person name="Lin W."/>
            <person name="Duan Y."/>
            <person name="Cao H."/>
            <person name="Xiong S."/>
            <person name="Wang X."/>
            <person name="Wei L."/>
            <person name="Li C."/>
            <person name="Ma Q."/>
            <person name="Ju M."/>
            <person name="Zhao R."/>
            <person name="Li G."/>
            <person name="Mu C."/>
            <person name="Tian Q."/>
            <person name="Mei H."/>
            <person name="Zhang T."/>
            <person name="Gao T."/>
            <person name="Zhang H."/>
        </authorList>
    </citation>
    <scope>NUCLEOTIDE SEQUENCE</scope>
    <source>
        <strain evidence="2">G02</strain>
    </source>
</reference>
<dbReference type="AlphaFoldDB" id="A0AAW2V704"/>
<accession>A0AAW2V704</accession>
<name>A0AAW2V704_SESRA</name>